<dbReference type="InterPro" id="IPR057666">
    <property type="entry name" value="DrpA_SLOG"/>
</dbReference>
<dbReference type="Gene3D" id="3.40.50.450">
    <property type="match status" value="1"/>
</dbReference>
<evidence type="ECO:0000259" key="3">
    <source>
        <dbReference type="Pfam" id="PF17782"/>
    </source>
</evidence>
<dbReference type="InterPro" id="IPR036388">
    <property type="entry name" value="WH-like_DNA-bd_sf"/>
</dbReference>
<dbReference type="Gene3D" id="1.10.10.10">
    <property type="entry name" value="Winged helix-like DNA-binding domain superfamily/Winged helix DNA-binding domain"/>
    <property type="match status" value="1"/>
</dbReference>
<name>A0A411ECI1_9FLAO</name>
<dbReference type="PANTHER" id="PTHR43022">
    <property type="entry name" value="PROTEIN SMF"/>
    <property type="match status" value="1"/>
</dbReference>
<proteinExistence type="inferred from homology"/>
<dbReference type="GO" id="GO:0009294">
    <property type="term" value="P:DNA-mediated transformation"/>
    <property type="evidence" value="ECO:0007669"/>
    <property type="project" value="InterPro"/>
</dbReference>
<dbReference type="AlphaFoldDB" id="A0A411ECI1"/>
<dbReference type="KEGG" id="mur:EQY75_13415"/>
<dbReference type="InterPro" id="IPR041614">
    <property type="entry name" value="DprA_WH"/>
</dbReference>
<accession>A0A411ECI1</accession>
<evidence type="ECO:0000313" key="5">
    <source>
        <dbReference type="Proteomes" id="UP000290889"/>
    </source>
</evidence>
<feature type="domain" description="DprA winged helix" evidence="3">
    <location>
        <begin position="309"/>
        <end position="362"/>
    </location>
</feature>
<feature type="domain" description="Smf/DprA SLOG" evidence="2">
    <location>
        <begin position="83"/>
        <end position="290"/>
    </location>
</feature>
<comment type="similarity">
    <text evidence="1">Belongs to the DprA/Smf family.</text>
</comment>
<dbReference type="Pfam" id="PF17782">
    <property type="entry name" value="WHD_DprA"/>
    <property type="match status" value="1"/>
</dbReference>
<dbReference type="InterPro" id="IPR003488">
    <property type="entry name" value="DprA"/>
</dbReference>
<dbReference type="NCBIfam" id="TIGR00732">
    <property type="entry name" value="dprA"/>
    <property type="match status" value="1"/>
</dbReference>
<dbReference type="SUPFAM" id="SSF47781">
    <property type="entry name" value="RuvA domain 2-like"/>
    <property type="match status" value="1"/>
</dbReference>
<dbReference type="Pfam" id="PF02481">
    <property type="entry name" value="DNA_processg_A"/>
    <property type="match status" value="1"/>
</dbReference>
<organism evidence="4 5">
    <name type="scientific">Muriicola soli</name>
    <dbReference type="NCBI Taxonomy" id="2507538"/>
    <lineage>
        <taxon>Bacteria</taxon>
        <taxon>Pseudomonadati</taxon>
        <taxon>Bacteroidota</taxon>
        <taxon>Flavobacteriia</taxon>
        <taxon>Flavobacteriales</taxon>
        <taxon>Flavobacteriaceae</taxon>
        <taxon>Muriicola</taxon>
    </lineage>
</organism>
<keyword evidence="5" id="KW-1185">Reference proteome</keyword>
<gene>
    <name evidence="4" type="primary">dprA</name>
    <name evidence="4" type="ORF">EQY75_13415</name>
</gene>
<dbReference type="SUPFAM" id="SSF102405">
    <property type="entry name" value="MCP/YpsA-like"/>
    <property type="match status" value="1"/>
</dbReference>
<sequence length="367" mass="41232">MMKDEIISILRLQCIPNIGEISARKLINYCGSAEGVFKEKKRVLQKIDGIGTKVTQSLYDSRYQLSAEKEYSFVNDNNIQTHYFEDDTYPRYLKHCPDAPLLLFSRGAIRLQRQRIISIVGTRRMTPAGRGFCEKFMEELLPLNPVIVSGFAYGVDICIQKTAADIGLQTVGCLAHGLNQIYPRAHAKYCSLVERNGGFYTEFWSSSKPERVNFLKRNRIIAGISEATVVIESAQKGGSLVTADIAHGYNRDVFAVPGRPEDQFSEGTNTLIKRQKAHLLTSASDLVYHLNWDIDVKAAPVIQKQLFVDLDPTEQSVYKQLQQEGRQMLDDIAMKSNLSIYNTASSLLSLELKGVVRPLPGKCFEVI</sequence>
<dbReference type="PANTHER" id="PTHR43022:SF1">
    <property type="entry name" value="PROTEIN SMF"/>
    <property type="match status" value="1"/>
</dbReference>
<reference evidence="4 5" key="1">
    <citation type="submission" date="2019-01" db="EMBL/GenBank/DDBJ databases">
        <title>Muriicola soli sp. nov., isolated from soil.</title>
        <authorList>
            <person name="Kang H.J."/>
            <person name="Kim S.B."/>
        </authorList>
    </citation>
    <scope>NUCLEOTIDE SEQUENCE [LARGE SCALE GENOMIC DNA]</scope>
    <source>
        <strain evidence="4 5">MMS17-SY002</strain>
    </source>
</reference>
<evidence type="ECO:0000256" key="1">
    <source>
        <dbReference type="ARBA" id="ARBA00006525"/>
    </source>
</evidence>
<protein>
    <submittedName>
        <fullName evidence="4">DNA-protecting protein DprA</fullName>
    </submittedName>
</protein>
<dbReference type="RefSeq" id="WP_129606670.1">
    <property type="nucleotide sequence ID" value="NZ_CP035544.1"/>
</dbReference>
<evidence type="ECO:0000313" key="4">
    <source>
        <dbReference type="EMBL" id="QBA65442.1"/>
    </source>
</evidence>
<dbReference type="EMBL" id="CP035544">
    <property type="protein sequence ID" value="QBA65442.1"/>
    <property type="molecule type" value="Genomic_DNA"/>
</dbReference>
<evidence type="ECO:0000259" key="2">
    <source>
        <dbReference type="Pfam" id="PF02481"/>
    </source>
</evidence>
<dbReference type="Proteomes" id="UP000290889">
    <property type="component" value="Chromosome"/>
</dbReference>
<dbReference type="InterPro" id="IPR010994">
    <property type="entry name" value="RuvA_2-like"/>
</dbReference>
<dbReference type="OrthoDB" id="9785707at2"/>